<dbReference type="PaxDb" id="2903-EOD28536"/>
<dbReference type="EnsemblProtists" id="EOD28536">
    <property type="protein sequence ID" value="EOD28536"/>
    <property type="gene ID" value="EMIHUDRAFT_204449"/>
</dbReference>
<dbReference type="EC" id="2.3.2.27" evidence="3"/>
<evidence type="ECO:0000256" key="11">
    <source>
        <dbReference type="ARBA" id="ARBA00023136"/>
    </source>
</evidence>
<dbReference type="Gene3D" id="3.30.40.10">
    <property type="entry name" value="Zinc/RING finger domain, C3HC4 (zinc finger)"/>
    <property type="match status" value="1"/>
</dbReference>
<evidence type="ECO:0000259" key="14">
    <source>
        <dbReference type="PROSITE" id="PS50089"/>
    </source>
</evidence>
<dbReference type="HOGENOM" id="CLU_1356890_0_0_1"/>
<dbReference type="GeneID" id="17274082"/>
<reference evidence="16" key="1">
    <citation type="journal article" date="2013" name="Nature">
        <title>Pan genome of the phytoplankton Emiliania underpins its global distribution.</title>
        <authorList>
            <person name="Read B.A."/>
            <person name="Kegel J."/>
            <person name="Klute M.J."/>
            <person name="Kuo A."/>
            <person name="Lefebvre S.C."/>
            <person name="Maumus F."/>
            <person name="Mayer C."/>
            <person name="Miller J."/>
            <person name="Monier A."/>
            <person name="Salamov A."/>
            <person name="Young J."/>
            <person name="Aguilar M."/>
            <person name="Claverie J.M."/>
            <person name="Frickenhaus S."/>
            <person name="Gonzalez K."/>
            <person name="Herman E.K."/>
            <person name="Lin Y.C."/>
            <person name="Napier J."/>
            <person name="Ogata H."/>
            <person name="Sarno A.F."/>
            <person name="Shmutz J."/>
            <person name="Schroeder D."/>
            <person name="de Vargas C."/>
            <person name="Verret F."/>
            <person name="von Dassow P."/>
            <person name="Valentin K."/>
            <person name="Van de Peer Y."/>
            <person name="Wheeler G."/>
            <person name="Dacks J.B."/>
            <person name="Delwiche C.F."/>
            <person name="Dyhrman S.T."/>
            <person name="Glockner G."/>
            <person name="John U."/>
            <person name="Richards T."/>
            <person name="Worden A.Z."/>
            <person name="Zhang X."/>
            <person name="Grigoriev I.V."/>
            <person name="Allen A.E."/>
            <person name="Bidle K."/>
            <person name="Borodovsky M."/>
            <person name="Bowler C."/>
            <person name="Brownlee C."/>
            <person name="Cock J.M."/>
            <person name="Elias M."/>
            <person name="Gladyshev V.N."/>
            <person name="Groth M."/>
            <person name="Guda C."/>
            <person name="Hadaegh A."/>
            <person name="Iglesias-Rodriguez M.D."/>
            <person name="Jenkins J."/>
            <person name="Jones B.M."/>
            <person name="Lawson T."/>
            <person name="Leese F."/>
            <person name="Lindquist E."/>
            <person name="Lobanov A."/>
            <person name="Lomsadze A."/>
            <person name="Malik S.B."/>
            <person name="Marsh M.E."/>
            <person name="Mackinder L."/>
            <person name="Mock T."/>
            <person name="Mueller-Roeber B."/>
            <person name="Pagarete A."/>
            <person name="Parker M."/>
            <person name="Probert I."/>
            <person name="Quesneville H."/>
            <person name="Raines C."/>
            <person name="Rensing S.A."/>
            <person name="Riano-Pachon D.M."/>
            <person name="Richier S."/>
            <person name="Rokitta S."/>
            <person name="Shiraiwa Y."/>
            <person name="Soanes D.M."/>
            <person name="van der Giezen M."/>
            <person name="Wahlund T.M."/>
            <person name="Williams B."/>
            <person name="Wilson W."/>
            <person name="Wolfe G."/>
            <person name="Wurch L.L."/>
        </authorList>
    </citation>
    <scope>NUCLEOTIDE SEQUENCE</scope>
</reference>
<keyword evidence="16" id="KW-1185">Reference proteome</keyword>
<evidence type="ECO:0000256" key="4">
    <source>
        <dbReference type="ARBA" id="ARBA00022679"/>
    </source>
</evidence>
<dbReference type="GO" id="GO:0006511">
    <property type="term" value="P:ubiquitin-dependent protein catabolic process"/>
    <property type="evidence" value="ECO:0007669"/>
    <property type="project" value="TreeGrafter"/>
</dbReference>
<dbReference type="KEGG" id="ehx:EMIHUDRAFT_204449"/>
<dbReference type="InterPro" id="IPR001841">
    <property type="entry name" value="Znf_RING"/>
</dbReference>
<keyword evidence="4" id="KW-0808">Transferase</keyword>
<accession>A0A0D3JYF1</accession>
<evidence type="ECO:0000313" key="15">
    <source>
        <dbReference type="EnsemblProtists" id="EOD28536"/>
    </source>
</evidence>
<dbReference type="Pfam" id="PF13639">
    <property type="entry name" value="zf-RING_2"/>
    <property type="match status" value="1"/>
</dbReference>
<dbReference type="PANTHER" id="PTHR45977:SF4">
    <property type="entry name" value="RING-TYPE DOMAIN-CONTAINING PROTEIN"/>
    <property type="match status" value="1"/>
</dbReference>
<dbReference type="AlphaFoldDB" id="A0A0D3JYF1"/>
<evidence type="ECO:0000256" key="8">
    <source>
        <dbReference type="ARBA" id="ARBA00022786"/>
    </source>
</evidence>
<evidence type="ECO:0000256" key="9">
    <source>
        <dbReference type="ARBA" id="ARBA00022833"/>
    </source>
</evidence>
<evidence type="ECO:0000256" key="3">
    <source>
        <dbReference type="ARBA" id="ARBA00012483"/>
    </source>
</evidence>
<evidence type="ECO:0000256" key="7">
    <source>
        <dbReference type="ARBA" id="ARBA00022771"/>
    </source>
</evidence>
<proteinExistence type="predicted"/>
<dbReference type="InterPro" id="IPR013083">
    <property type="entry name" value="Znf_RING/FYVE/PHD"/>
</dbReference>
<dbReference type="RefSeq" id="XP_005780965.1">
    <property type="nucleotide sequence ID" value="XM_005780908.1"/>
</dbReference>
<evidence type="ECO:0000256" key="13">
    <source>
        <dbReference type="SAM" id="Phobius"/>
    </source>
</evidence>
<comment type="catalytic activity">
    <reaction evidence="1">
        <text>S-ubiquitinyl-[E2 ubiquitin-conjugating enzyme]-L-cysteine + [acceptor protein]-L-lysine = [E2 ubiquitin-conjugating enzyme]-L-cysteine + N(6)-ubiquitinyl-[acceptor protein]-L-lysine.</text>
        <dbReference type="EC" id="2.3.2.27"/>
    </reaction>
</comment>
<dbReference type="PROSITE" id="PS50089">
    <property type="entry name" value="ZF_RING_2"/>
    <property type="match status" value="1"/>
</dbReference>
<dbReference type="CDD" id="cd16448">
    <property type="entry name" value="RING-H2"/>
    <property type="match status" value="1"/>
</dbReference>
<keyword evidence="10 13" id="KW-1133">Transmembrane helix</keyword>
<name>A0A0D3JYF1_EMIH1</name>
<evidence type="ECO:0000256" key="12">
    <source>
        <dbReference type="PROSITE-ProRule" id="PRU00175"/>
    </source>
</evidence>
<evidence type="ECO:0000256" key="10">
    <source>
        <dbReference type="ARBA" id="ARBA00022989"/>
    </source>
</evidence>
<evidence type="ECO:0000256" key="5">
    <source>
        <dbReference type="ARBA" id="ARBA00022692"/>
    </source>
</evidence>
<dbReference type="eggNOG" id="KOG4628">
    <property type="taxonomic scope" value="Eukaryota"/>
</dbReference>
<dbReference type="Proteomes" id="UP000013827">
    <property type="component" value="Unassembled WGS sequence"/>
</dbReference>
<keyword evidence="7 12" id="KW-0863">Zinc-finger</keyword>
<protein>
    <recommendedName>
        <fullName evidence="3">RING-type E3 ubiquitin transferase</fullName>
        <ecNumber evidence="3">2.3.2.27</ecNumber>
    </recommendedName>
</protein>
<dbReference type="GO" id="GO:0008270">
    <property type="term" value="F:zinc ion binding"/>
    <property type="evidence" value="ECO:0007669"/>
    <property type="project" value="UniProtKB-KW"/>
</dbReference>
<keyword evidence="8" id="KW-0833">Ubl conjugation pathway</keyword>
<feature type="transmembrane region" description="Helical" evidence="13">
    <location>
        <begin position="6"/>
        <end position="28"/>
    </location>
</feature>
<evidence type="ECO:0000256" key="2">
    <source>
        <dbReference type="ARBA" id="ARBA00004141"/>
    </source>
</evidence>
<keyword evidence="11 13" id="KW-0472">Membrane</keyword>
<comment type="subcellular location">
    <subcellularLocation>
        <location evidence="2">Membrane</location>
        <topology evidence="2">Multi-pass membrane protein</topology>
    </subcellularLocation>
</comment>
<dbReference type="SUPFAM" id="SSF57850">
    <property type="entry name" value="RING/U-box"/>
    <property type="match status" value="1"/>
</dbReference>
<dbReference type="GO" id="GO:0016020">
    <property type="term" value="C:membrane"/>
    <property type="evidence" value="ECO:0007669"/>
    <property type="project" value="UniProtKB-SubCell"/>
</dbReference>
<dbReference type="SMART" id="SM00184">
    <property type="entry name" value="RING"/>
    <property type="match status" value="1"/>
</dbReference>
<evidence type="ECO:0000256" key="6">
    <source>
        <dbReference type="ARBA" id="ARBA00022723"/>
    </source>
</evidence>
<dbReference type="PANTHER" id="PTHR45977">
    <property type="entry name" value="TARGET OF ERK KINASE MPK-1"/>
    <property type="match status" value="1"/>
</dbReference>
<keyword evidence="6" id="KW-0479">Metal-binding</keyword>
<reference evidence="15" key="2">
    <citation type="submission" date="2024-10" db="UniProtKB">
        <authorList>
            <consortium name="EnsemblProtists"/>
        </authorList>
    </citation>
    <scope>IDENTIFICATION</scope>
</reference>
<dbReference type="GO" id="GO:0016567">
    <property type="term" value="P:protein ubiquitination"/>
    <property type="evidence" value="ECO:0007669"/>
    <property type="project" value="TreeGrafter"/>
</dbReference>
<sequence>MESVQILLFVVVLMGAGTTLFLILSALLKVCELMRGRTIDQVEGQLASGRSASPGPYSWHDARQRAEAVRPAAEPGIEIPSNVLRMYSYARRTSTSEASECAPAPSEEAAEEEQEDLCAICLEELVVGDAAAGLPCSHSFHETCIRKWLATQRGSHRRMTCPVCKASAAERTTPAPPDADHVRVQVRGMSLVVVHLPPEGGA</sequence>
<organism evidence="15 16">
    <name type="scientific">Emiliania huxleyi (strain CCMP1516)</name>
    <dbReference type="NCBI Taxonomy" id="280463"/>
    <lineage>
        <taxon>Eukaryota</taxon>
        <taxon>Haptista</taxon>
        <taxon>Haptophyta</taxon>
        <taxon>Prymnesiophyceae</taxon>
        <taxon>Isochrysidales</taxon>
        <taxon>Noelaerhabdaceae</taxon>
        <taxon>Emiliania</taxon>
    </lineage>
</organism>
<feature type="domain" description="RING-type" evidence="14">
    <location>
        <begin position="118"/>
        <end position="165"/>
    </location>
</feature>
<keyword evidence="5 13" id="KW-0812">Transmembrane</keyword>
<evidence type="ECO:0000256" key="1">
    <source>
        <dbReference type="ARBA" id="ARBA00000900"/>
    </source>
</evidence>
<dbReference type="GO" id="GO:0061630">
    <property type="term" value="F:ubiquitin protein ligase activity"/>
    <property type="evidence" value="ECO:0007669"/>
    <property type="project" value="UniProtKB-EC"/>
</dbReference>
<evidence type="ECO:0000313" key="16">
    <source>
        <dbReference type="Proteomes" id="UP000013827"/>
    </source>
</evidence>
<keyword evidence="9" id="KW-0862">Zinc</keyword>